<dbReference type="Gene3D" id="3.20.20.80">
    <property type="entry name" value="Glycosidases"/>
    <property type="match status" value="1"/>
</dbReference>
<dbReference type="EMBL" id="CP022356">
    <property type="protein sequence ID" value="ASK79884.1"/>
    <property type="molecule type" value="Genomic_DNA"/>
</dbReference>
<gene>
    <name evidence="1" type="ORF">CF386_11915</name>
</gene>
<sequence length="316" mass="37030">MVFFGFPIAAKNIPEIYIFNGGDSICQNLKKINYKFISGVQVIYKWRDLEPRKGHYNFKSINKDITCLKKIHKKLFIQLQDRTFNINNIPAPDYILEKKYDYGIQKQTDNAGKNLKGVGWVTKQWNPNVNKRYSLLVEKLGSTFNNNFYVAGINLPETAIDVEITHPNFCKQYFETTLKNLSLIKKSFPSKQIIQYVNFFPCEWDNDHNYMNRLFKYAIANKIGLGNPDTAPFKNSQMKNSYPFFHKNKNLVFPIGVAVQSPDYTYINPKTHRKYTIKELYNYSKNYLGSDIIFWDAQEPQYTKKVVPFLKSLSQH</sequence>
<evidence type="ECO:0000313" key="2">
    <source>
        <dbReference type="Proteomes" id="UP000242175"/>
    </source>
</evidence>
<name>A0A220VHM0_9GAMM</name>
<protein>
    <submittedName>
        <fullName evidence="1">Uncharacterized protein</fullName>
    </submittedName>
</protein>
<dbReference type="AlphaFoldDB" id="A0A220VHM0"/>
<evidence type="ECO:0000313" key="1">
    <source>
        <dbReference type="EMBL" id="ASK79884.1"/>
    </source>
</evidence>
<dbReference type="KEGG" id="pmai:CF386_11915"/>
<accession>A0A220VHM0</accession>
<organism evidence="1 2">
    <name type="scientific">Paraphotobacterium marinum</name>
    <dbReference type="NCBI Taxonomy" id="1755811"/>
    <lineage>
        <taxon>Bacteria</taxon>
        <taxon>Pseudomonadati</taxon>
        <taxon>Pseudomonadota</taxon>
        <taxon>Gammaproteobacteria</taxon>
        <taxon>Vibrionales</taxon>
        <taxon>Vibrionaceae</taxon>
        <taxon>Paraphotobacterium</taxon>
    </lineage>
</organism>
<proteinExistence type="predicted"/>
<dbReference type="OrthoDB" id="4047605at2"/>
<dbReference type="Proteomes" id="UP000242175">
    <property type="component" value="Chromosome small"/>
</dbReference>
<reference evidence="1 2" key="1">
    <citation type="journal article" date="2016" name="Int. J. Syst. Evol. Microbiol.">
        <title>Paraphotobacterium marinum gen. nov., sp. nov., a member of the family Vibrionaceae, isolated from surface seawater.</title>
        <authorList>
            <person name="Huang Z."/>
            <person name="Dong C."/>
            <person name="Shao Z."/>
        </authorList>
    </citation>
    <scope>NUCLEOTIDE SEQUENCE [LARGE SCALE GENOMIC DNA]</scope>
    <source>
        <strain evidence="1 2">NSCS20N07D</strain>
    </source>
</reference>
<keyword evidence="2" id="KW-1185">Reference proteome</keyword>